<keyword evidence="1" id="KW-0472">Membrane</keyword>
<proteinExistence type="predicted"/>
<keyword evidence="1" id="KW-0812">Transmembrane</keyword>
<evidence type="ECO:0000313" key="3">
    <source>
        <dbReference type="Proteomes" id="UP000555828"/>
    </source>
</evidence>
<evidence type="ECO:0000313" key="2">
    <source>
        <dbReference type="EMBL" id="MBB6062322.1"/>
    </source>
</evidence>
<feature type="transmembrane region" description="Helical" evidence="1">
    <location>
        <begin position="297"/>
        <end position="315"/>
    </location>
</feature>
<dbReference type="RefSeq" id="WP_184618987.1">
    <property type="nucleotide sequence ID" value="NZ_JACHEX010000001.1"/>
</dbReference>
<feature type="transmembrane region" description="Helical" evidence="1">
    <location>
        <begin position="71"/>
        <end position="94"/>
    </location>
</feature>
<keyword evidence="3" id="KW-1185">Reference proteome</keyword>
<feature type="transmembrane region" description="Helical" evidence="1">
    <location>
        <begin position="184"/>
        <end position="203"/>
    </location>
</feature>
<feature type="transmembrane region" description="Helical" evidence="1">
    <location>
        <begin position="465"/>
        <end position="486"/>
    </location>
</feature>
<gene>
    <name evidence="2" type="ORF">HNP65_000744</name>
</gene>
<feature type="transmembrane region" description="Helical" evidence="1">
    <location>
        <begin position="437"/>
        <end position="459"/>
    </location>
</feature>
<feature type="transmembrane region" description="Helical" evidence="1">
    <location>
        <begin position="362"/>
        <end position="387"/>
    </location>
</feature>
<sequence>MREFIILLKYLSNPYMNTTKRKRSSVSKNFSKQLLGYAIGSIPLGIFVFIFSKQIFEKLYMADPAASRLMFLFWVSILSLFFIVGFIGLAMYSLSRNDELEILLTMPISRTTLTVFQIFTATISQIYVLVFFVFVTLAYLIATKGNILLGIVQLIVHLAFLLLLSSTIAILIGGKTSKSFTRRFYMIIVLLSIFFYFFVVALVDVDVAELQNLVKMFLFSTKEYNILAWSFISTRTLIFSIISAVILFMLFRMISSKIGFEPVQRSSKKRYDIKGTGSILKAIIRKDLKATIRYEQFLYFVLYPIGFGIFMMFINKDILSPIMFTIPIFTFYIALETGMLMISEISKIEYVSVFPVKFSTLVFSKIAIPVLINIVLLLIIFIVSSIIFTLKPIMLLGLLFALLLFAMSSILGAYFAISSSNLKIINMNRIFSVSQTLILEAVTMGLAFGTILPLGIFIQKQSLEWWGWLIMISSLATIVLISILFFGKLKKKIEIRLS</sequence>
<feature type="transmembrane region" description="Helical" evidence="1">
    <location>
        <begin position="321"/>
        <end position="342"/>
    </location>
</feature>
<dbReference type="AlphaFoldDB" id="A0A841GFG9"/>
<feature type="transmembrane region" description="Helical" evidence="1">
    <location>
        <begin position="34"/>
        <end position="51"/>
    </location>
</feature>
<dbReference type="Proteomes" id="UP000555828">
    <property type="component" value="Unassembled WGS sequence"/>
</dbReference>
<comment type="caution">
    <text evidence="2">The sequence shown here is derived from an EMBL/GenBank/DDBJ whole genome shotgun (WGS) entry which is preliminary data.</text>
</comment>
<feature type="transmembrane region" description="Helical" evidence="1">
    <location>
        <begin position="115"/>
        <end position="141"/>
    </location>
</feature>
<evidence type="ECO:0000256" key="1">
    <source>
        <dbReference type="SAM" id="Phobius"/>
    </source>
</evidence>
<accession>A0A841GFG9</accession>
<organism evidence="2 3">
    <name type="scientific">Thermosipho japonicus</name>
    <dbReference type="NCBI Taxonomy" id="90323"/>
    <lineage>
        <taxon>Bacteria</taxon>
        <taxon>Thermotogati</taxon>
        <taxon>Thermotogota</taxon>
        <taxon>Thermotogae</taxon>
        <taxon>Thermotogales</taxon>
        <taxon>Fervidobacteriaceae</taxon>
        <taxon>Thermosipho</taxon>
    </lineage>
</organism>
<protein>
    <submittedName>
        <fullName evidence="2">ABC-2 type transport system permease protein</fullName>
    </submittedName>
</protein>
<dbReference type="EMBL" id="JACHEX010000001">
    <property type="protein sequence ID" value="MBB6062322.1"/>
    <property type="molecule type" value="Genomic_DNA"/>
</dbReference>
<feature type="transmembrane region" description="Helical" evidence="1">
    <location>
        <begin position="226"/>
        <end position="251"/>
    </location>
</feature>
<feature type="transmembrane region" description="Helical" evidence="1">
    <location>
        <begin position="147"/>
        <end position="172"/>
    </location>
</feature>
<keyword evidence="1" id="KW-1133">Transmembrane helix</keyword>
<reference evidence="2 3" key="1">
    <citation type="submission" date="2020-08" db="EMBL/GenBank/DDBJ databases">
        <title>Genomic Encyclopedia of Type Strains, Phase IV (KMG-IV): sequencing the most valuable type-strain genomes for metagenomic binning, comparative biology and taxonomic classification.</title>
        <authorList>
            <person name="Goeker M."/>
        </authorList>
    </citation>
    <scope>NUCLEOTIDE SEQUENCE [LARGE SCALE GENOMIC DNA]</scope>
    <source>
        <strain evidence="2 3">DSM 13481</strain>
    </source>
</reference>
<feature type="transmembrane region" description="Helical" evidence="1">
    <location>
        <begin position="393"/>
        <end position="417"/>
    </location>
</feature>
<name>A0A841GFG9_9BACT</name>